<proteinExistence type="predicted"/>
<dbReference type="OMA" id="WEWADWV"/>
<dbReference type="GO" id="GO:0005524">
    <property type="term" value="F:ATP binding"/>
    <property type="evidence" value="ECO:0007669"/>
    <property type="project" value="InterPro"/>
</dbReference>
<protein>
    <recommendedName>
        <fullName evidence="1">Protein kinase domain-containing protein</fullName>
    </recommendedName>
</protein>
<reference evidence="2 3" key="1">
    <citation type="submission" date="2018-02" db="EMBL/GenBank/DDBJ databases">
        <title>The genomes of Aspergillus section Nigri reveals drivers in fungal speciation.</title>
        <authorList>
            <consortium name="DOE Joint Genome Institute"/>
            <person name="Vesth T.C."/>
            <person name="Nybo J."/>
            <person name="Theobald S."/>
            <person name="Brandl J."/>
            <person name="Frisvad J.C."/>
            <person name="Nielsen K.F."/>
            <person name="Lyhne E.K."/>
            <person name="Kogle M.E."/>
            <person name="Kuo A."/>
            <person name="Riley R."/>
            <person name="Clum A."/>
            <person name="Nolan M."/>
            <person name="Lipzen A."/>
            <person name="Salamov A."/>
            <person name="Henrissat B."/>
            <person name="Wiebenga A."/>
            <person name="De vries R.P."/>
            <person name="Grigoriev I.V."/>
            <person name="Mortensen U.H."/>
            <person name="Andersen M.R."/>
            <person name="Baker S.E."/>
        </authorList>
    </citation>
    <scope>NUCLEOTIDE SEQUENCE [LARGE SCALE GENOMIC DNA]</scope>
    <source>
        <strain evidence="2 3">CBS 115571</strain>
    </source>
</reference>
<dbReference type="PROSITE" id="PS50011">
    <property type="entry name" value="PROTEIN_KINASE_DOM"/>
    <property type="match status" value="1"/>
</dbReference>
<gene>
    <name evidence="2" type="ORF">BO99DRAFT_467216</name>
</gene>
<sequence length="336" mass="39242">MVPGSLLDYDTLHHIAKPDIPYAKIGSYFTVREHFPPPPQDTPNIRLSGVEQERRMTTDILTRCIDNNPVSGEMGTRQLTLRTLNVLQVRDGSTSQVALVKIIKGHLANVQAVAKFYDPLYYNHQKAMVDPFRCVEDEYTRETAAYQHLHKHGLSDYIPQFCGSYSLDIPVPNRGIRQVRLILVEFMSGSPMSRLRPGRIAVETRQHILEQIVRAESKFYAVGLRHKDIYRRNIMVEDTITDVPTCRPYITIIDFGRAYINHPTRESRWSHEDRLLPIYITPIIRWYRGSVSKQNDFIDWCDWDWKDWLRKTFAKDDHQPYHSTDGQKCPRRCSWA</sequence>
<dbReference type="InterPro" id="IPR000719">
    <property type="entry name" value="Prot_kinase_dom"/>
</dbReference>
<keyword evidence="3" id="KW-1185">Reference proteome</keyword>
<dbReference type="GO" id="GO:0004672">
    <property type="term" value="F:protein kinase activity"/>
    <property type="evidence" value="ECO:0007669"/>
    <property type="project" value="InterPro"/>
</dbReference>
<dbReference type="Proteomes" id="UP000249829">
    <property type="component" value="Unassembled WGS sequence"/>
</dbReference>
<dbReference type="EMBL" id="KZ825108">
    <property type="protein sequence ID" value="PYI22819.1"/>
    <property type="molecule type" value="Genomic_DNA"/>
</dbReference>
<dbReference type="Gene3D" id="1.10.510.10">
    <property type="entry name" value="Transferase(Phosphotransferase) domain 1"/>
    <property type="match status" value="1"/>
</dbReference>
<accession>A0A2V5HEN5</accession>
<organism evidence="2 3">
    <name type="scientific">Aspergillus violaceofuscus (strain CBS 115571)</name>
    <dbReference type="NCBI Taxonomy" id="1450538"/>
    <lineage>
        <taxon>Eukaryota</taxon>
        <taxon>Fungi</taxon>
        <taxon>Dikarya</taxon>
        <taxon>Ascomycota</taxon>
        <taxon>Pezizomycotina</taxon>
        <taxon>Eurotiomycetes</taxon>
        <taxon>Eurotiomycetidae</taxon>
        <taxon>Eurotiales</taxon>
        <taxon>Aspergillaceae</taxon>
        <taxon>Aspergillus</taxon>
    </lineage>
</organism>
<dbReference type="SUPFAM" id="SSF56112">
    <property type="entry name" value="Protein kinase-like (PK-like)"/>
    <property type="match status" value="1"/>
</dbReference>
<evidence type="ECO:0000259" key="1">
    <source>
        <dbReference type="PROSITE" id="PS50011"/>
    </source>
</evidence>
<feature type="domain" description="Protein kinase" evidence="1">
    <location>
        <begin position="83"/>
        <end position="336"/>
    </location>
</feature>
<name>A0A2V5HEN5_ASPV1</name>
<dbReference type="AlphaFoldDB" id="A0A2V5HEN5"/>
<evidence type="ECO:0000313" key="3">
    <source>
        <dbReference type="Proteomes" id="UP000249829"/>
    </source>
</evidence>
<dbReference type="Pfam" id="PF06293">
    <property type="entry name" value="Kdo"/>
    <property type="match status" value="1"/>
</dbReference>
<evidence type="ECO:0000313" key="2">
    <source>
        <dbReference type="EMBL" id="PYI22819.1"/>
    </source>
</evidence>
<dbReference type="InterPro" id="IPR011009">
    <property type="entry name" value="Kinase-like_dom_sf"/>
</dbReference>